<reference evidence="1" key="1">
    <citation type="submission" date="2015-10" db="EMBL/GenBank/DDBJ databases">
        <authorList>
            <person name="Gilbert D.G."/>
        </authorList>
    </citation>
    <scope>NUCLEOTIDE SEQUENCE</scope>
</reference>
<gene>
    <name evidence="1" type="ORF">MGWOODY_Clf505</name>
</gene>
<sequence>MKELARWPNRPYDEAVLWRLAPCKLRCQAVELFHPVSVAVLGQHEPVGSEGVGEDHVGSGVEVVFGHALNHFGMAKVELFWASAGFQPVGLKVSPGRPIGDQYLPAGEPFKESIFAVSGFAQNIQLFTARSGQFDCKGLPG</sequence>
<proteinExistence type="predicted"/>
<name>A0A160V6B8_9ZZZZ</name>
<accession>A0A160V6B8</accession>
<organism evidence="1">
    <name type="scientific">hydrothermal vent metagenome</name>
    <dbReference type="NCBI Taxonomy" id="652676"/>
    <lineage>
        <taxon>unclassified sequences</taxon>
        <taxon>metagenomes</taxon>
        <taxon>ecological metagenomes</taxon>
    </lineage>
</organism>
<evidence type="ECO:0000313" key="1">
    <source>
        <dbReference type="EMBL" id="CUV01321.1"/>
    </source>
</evidence>
<dbReference type="EMBL" id="FAXA01000046">
    <property type="protein sequence ID" value="CUV01321.1"/>
    <property type="molecule type" value="Genomic_DNA"/>
</dbReference>
<protein>
    <submittedName>
        <fullName evidence="1">Uncharacterized protein</fullName>
    </submittedName>
</protein>
<dbReference type="AlphaFoldDB" id="A0A160V6B8"/>